<dbReference type="EMBL" id="FORX01000020">
    <property type="protein sequence ID" value="SFK31761.1"/>
    <property type="molecule type" value="Genomic_DNA"/>
</dbReference>
<dbReference type="Proteomes" id="UP000198635">
    <property type="component" value="Unassembled WGS sequence"/>
</dbReference>
<accession>A0A1I3YKE6</accession>
<gene>
    <name evidence="1" type="ORF">SAMN04488082_12041</name>
</gene>
<reference evidence="2" key="1">
    <citation type="submission" date="2016-10" db="EMBL/GenBank/DDBJ databases">
        <authorList>
            <person name="Varghese N."/>
            <person name="Submissions S."/>
        </authorList>
    </citation>
    <scope>NUCLEOTIDE SEQUENCE [LARGE SCALE GENOMIC DNA]</scope>
    <source>
        <strain evidence="2">DSM 5918</strain>
    </source>
</reference>
<organism evidence="1 2">
    <name type="scientific">Desulfomicrobium apsheronum</name>
    <dbReference type="NCBI Taxonomy" id="52560"/>
    <lineage>
        <taxon>Bacteria</taxon>
        <taxon>Pseudomonadati</taxon>
        <taxon>Thermodesulfobacteriota</taxon>
        <taxon>Desulfovibrionia</taxon>
        <taxon>Desulfovibrionales</taxon>
        <taxon>Desulfomicrobiaceae</taxon>
        <taxon>Desulfomicrobium</taxon>
    </lineage>
</organism>
<sequence length="51" mass="5691">MTICPKYPKLSPVAMIGTKTHTVLNSLNSSGGKEVTRLRKDSLFHKKYGQQ</sequence>
<evidence type="ECO:0000313" key="1">
    <source>
        <dbReference type="EMBL" id="SFK31761.1"/>
    </source>
</evidence>
<keyword evidence="2" id="KW-1185">Reference proteome</keyword>
<dbReference type="STRING" id="52560.SAMN04488082_12041"/>
<evidence type="ECO:0000313" key="2">
    <source>
        <dbReference type="Proteomes" id="UP000198635"/>
    </source>
</evidence>
<dbReference type="AlphaFoldDB" id="A0A1I3YKE6"/>
<proteinExistence type="predicted"/>
<protein>
    <submittedName>
        <fullName evidence="1">Uncharacterized protein</fullName>
    </submittedName>
</protein>
<name>A0A1I3YKE6_9BACT</name>